<accession>A0ABQ6L031</accession>
<evidence type="ECO:0000313" key="2">
    <source>
        <dbReference type="EMBL" id="GMG51206.1"/>
    </source>
</evidence>
<protein>
    <submittedName>
        <fullName evidence="2">Unnamed protein product</fullName>
    </submittedName>
</protein>
<proteinExistence type="predicted"/>
<sequence length="153" mass="16860">MFLIDRQVTSIPYLSIVVLFLQVVDLIRHWTDITEAMDWLVLSDNLIGYQPQRINSNTGEVSRQPTQQGRQTSPRPPKCTTSPSTPRQHQKHFTNSSANTPSASSQPQSHQPTTPSSNPLTSPGSSTLQTNPMESPKQDSAATSPAKTRNPKP</sequence>
<feature type="compositionally biased region" description="Low complexity" evidence="1">
    <location>
        <begin position="94"/>
        <end position="127"/>
    </location>
</feature>
<evidence type="ECO:0000313" key="3">
    <source>
        <dbReference type="Proteomes" id="UP001165189"/>
    </source>
</evidence>
<organism evidence="2 3">
    <name type="scientific">Aspergillus oryzae var. brunneus</name>
    <dbReference type="NCBI Taxonomy" id="332754"/>
    <lineage>
        <taxon>Eukaryota</taxon>
        <taxon>Fungi</taxon>
        <taxon>Dikarya</taxon>
        <taxon>Ascomycota</taxon>
        <taxon>Pezizomycotina</taxon>
        <taxon>Eurotiomycetes</taxon>
        <taxon>Eurotiomycetidae</taxon>
        <taxon>Eurotiales</taxon>
        <taxon>Aspergillaceae</taxon>
        <taxon>Aspergillus</taxon>
        <taxon>Aspergillus subgen. Circumdati</taxon>
    </lineage>
</organism>
<dbReference type="EMBL" id="BSYB01000046">
    <property type="protein sequence ID" value="GMG51206.1"/>
    <property type="molecule type" value="Genomic_DNA"/>
</dbReference>
<dbReference type="Proteomes" id="UP001165189">
    <property type="component" value="Unassembled WGS sequence"/>
</dbReference>
<feature type="compositionally biased region" description="Polar residues" evidence="1">
    <location>
        <begin position="128"/>
        <end position="147"/>
    </location>
</feature>
<gene>
    <name evidence="2" type="ORF">Aory05_000969300</name>
</gene>
<feature type="region of interest" description="Disordered" evidence="1">
    <location>
        <begin position="51"/>
        <end position="153"/>
    </location>
</feature>
<comment type="caution">
    <text evidence="2">The sequence shown here is derived from an EMBL/GenBank/DDBJ whole genome shotgun (WGS) entry which is preliminary data.</text>
</comment>
<reference evidence="2" key="1">
    <citation type="submission" date="2023-04" db="EMBL/GenBank/DDBJ databases">
        <title>Aspergillus oryzae var. brunneus NBRC 4377.</title>
        <authorList>
            <person name="Ichikawa N."/>
            <person name="Sato H."/>
            <person name="Tonouchi N."/>
        </authorList>
    </citation>
    <scope>NUCLEOTIDE SEQUENCE</scope>
    <source>
        <strain evidence="2">NBRC 4377</strain>
    </source>
</reference>
<keyword evidence="3" id="KW-1185">Reference proteome</keyword>
<name>A0ABQ6L031_ASPOZ</name>
<feature type="compositionally biased region" description="Polar residues" evidence="1">
    <location>
        <begin position="52"/>
        <end position="87"/>
    </location>
</feature>
<evidence type="ECO:0000256" key="1">
    <source>
        <dbReference type="SAM" id="MobiDB-lite"/>
    </source>
</evidence>